<evidence type="ECO:0000256" key="1">
    <source>
        <dbReference type="ARBA" id="ARBA00022741"/>
    </source>
</evidence>
<keyword evidence="7" id="KW-1185">Reference proteome</keyword>
<evidence type="ECO:0000256" key="4">
    <source>
        <dbReference type="SAM" id="MobiDB-lite"/>
    </source>
</evidence>
<feature type="domain" description="Protein kinase" evidence="5">
    <location>
        <begin position="285"/>
        <end position="588"/>
    </location>
</feature>
<dbReference type="GO" id="GO:0000226">
    <property type="term" value="P:microtubule cytoskeleton organization"/>
    <property type="evidence" value="ECO:0007669"/>
    <property type="project" value="TreeGrafter"/>
</dbReference>
<dbReference type="Pfam" id="PF00069">
    <property type="entry name" value="Pkinase"/>
    <property type="match status" value="1"/>
</dbReference>
<evidence type="ECO:0000256" key="2">
    <source>
        <dbReference type="ARBA" id="ARBA00022840"/>
    </source>
</evidence>
<evidence type="ECO:0000256" key="3">
    <source>
        <dbReference type="PROSITE-ProRule" id="PRU10141"/>
    </source>
</evidence>
<evidence type="ECO:0000313" key="6">
    <source>
        <dbReference type="EMBL" id="KAA8914868.1"/>
    </source>
</evidence>
<dbReference type="InParanoid" id="A0A5J5FC02"/>
<protein>
    <submittedName>
        <fullName evidence="6">Kinase-like domain-containing protein</fullName>
    </submittedName>
</protein>
<dbReference type="SUPFAM" id="SSF56112">
    <property type="entry name" value="Protein kinase-like (PK-like)"/>
    <property type="match status" value="1"/>
</dbReference>
<feature type="binding site" evidence="3">
    <location>
        <position position="320"/>
    </location>
    <ligand>
        <name>ATP</name>
        <dbReference type="ChEBI" id="CHEBI:30616"/>
    </ligand>
</feature>
<dbReference type="AlphaFoldDB" id="A0A5J5FC02"/>
<evidence type="ECO:0000259" key="5">
    <source>
        <dbReference type="PROSITE" id="PS50011"/>
    </source>
</evidence>
<dbReference type="GO" id="GO:0005524">
    <property type="term" value="F:ATP binding"/>
    <property type="evidence" value="ECO:0007669"/>
    <property type="project" value="UniProtKB-UniRule"/>
</dbReference>
<dbReference type="PROSITE" id="PS00107">
    <property type="entry name" value="PROTEIN_KINASE_ATP"/>
    <property type="match status" value="1"/>
</dbReference>
<keyword evidence="2 3" id="KW-0067">ATP-binding</keyword>
<dbReference type="PROSITE" id="PS50011">
    <property type="entry name" value="PROTEIN_KINASE_DOM"/>
    <property type="match status" value="1"/>
</dbReference>
<organism evidence="6 7">
    <name type="scientific">Sphaerosporella brunnea</name>
    <dbReference type="NCBI Taxonomy" id="1250544"/>
    <lineage>
        <taxon>Eukaryota</taxon>
        <taxon>Fungi</taxon>
        <taxon>Dikarya</taxon>
        <taxon>Ascomycota</taxon>
        <taxon>Pezizomycotina</taxon>
        <taxon>Pezizomycetes</taxon>
        <taxon>Pezizales</taxon>
        <taxon>Pyronemataceae</taxon>
        <taxon>Sphaerosporella</taxon>
    </lineage>
</organism>
<dbReference type="SMART" id="SM00220">
    <property type="entry name" value="S_TKc"/>
    <property type="match status" value="1"/>
</dbReference>
<proteinExistence type="predicted"/>
<keyword evidence="1 3" id="KW-0547">Nucleotide-binding</keyword>
<dbReference type="EMBL" id="VXIS01000002">
    <property type="protein sequence ID" value="KAA8914868.1"/>
    <property type="molecule type" value="Genomic_DNA"/>
</dbReference>
<dbReference type="GO" id="GO:0005737">
    <property type="term" value="C:cytoplasm"/>
    <property type="evidence" value="ECO:0007669"/>
    <property type="project" value="TreeGrafter"/>
</dbReference>
<dbReference type="Gene3D" id="3.30.200.20">
    <property type="entry name" value="Phosphorylase Kinase, domain 1"/>
    <property type="match status" value="1"/>
</dbReference>
<dbReference type="InterPro" id="IPR000719">
    <property type="entry name" value="Prot_kinase_dom"/>
</dbReference>
<feature type="region of interest" description="Disordered" evidence="4">
    <location>
        <begin position="24"/>
        <end position="129"/>
    </location>
</feature>
<gene>
    <name evidence="6" type="ORF">FN846DRAFT_770836</name>
</gene>
<sequence length="595" mass="65344">MENPQILCSPFNCINIDRESRHYLKRAQPSPSTHSSTPPIAVPGPAGWQHARPGSPPESQGGDAFIRRGRRTSVTFDPQVKLGGGRETSLEGPLPRTGCSSPMSDDGQRSPTGSEFGQSPPPQGFMPIRGSLRGRRRVTAASKFLQSPTSSDGITEGVASLTSESTMSPMSEFHTPPISLLGSYFGSRANSVRSPSEHGGEWPGENGSSNGDEIPRNKSWCFLPSEVAPNRPFRRRTFSERSLNGLNSGSNGVSPASMFLASFGTKSPTPQSIEPDSEGQEVGSYVLGKEIGHGGFSRVLEAHTIENGVEVTHAVKIVRKRVSDNDVENDKAQAEFEHEVSLWRYLHHPNIMGLISVFDTPFATFAFMHLNRDGNLFELLKQNSNRNGLKPGLARRYCFQLACALRYLHEDMRIVHGDVKLENCLLDLTDAKEEGGKVRLCDFGLAKFIKNPHDSDDEELPSFRPSSASSASSDTYCITGSLQYAAPELIRPEPDAELCDPAMDMWAFGVTAYALHTGLLPFNHALQPKLADMILRGEWDVELLREKLVSSGCNQRDAEKVVEVVKGCLCMNPEQRWIVREVLDSAWFSGMQAEI</sequence>
<dbReference type="InterPro" id="IPR011009">
    <property type="entry name" value="Kinase-like_dom_sf"/>
</dbReference>
<dbReference type="OrthoDB" id="4062651at2759"/>
<dbReference type="Proteomes" id="UP000326924">
    <property type="component" value="Unassembled WGS sequence"/>
</dbReference>
<name>A0A5J5FC02_9PEZI</name>
<keyword evidence="6" id="KW-0418">Kinase</keyword>
<dbReference type="PANTHER" id="PTHR24346:SF76">
    <property type="entry name" value="NON-SPECIFIC SERINE_THREONINE PROTEIN KINASE"/>
    <property type="match status" value="1"/>
</dbReference>
<dbReference type="Gene3D" id="1.10.510.10">
    <property type="entry name" value="Transferase(Phosphotransferase) domain 1"/>
    <property type="match status" value="1"/>
</dbReference>
<comment type="caution">
    <text evidence="6">The sequence shown here is derived from an EMBL/GenBank/DDBJ whole genome shotgun (WGS) entry which is preliminary data.</text>
</comment>
<dbReference type="GO" id="GO:0035556">
    <property type="term" value="P:intracellular signal transduction"/>
    <property type="evidence" value="ECO:0007669"/>
    <property type="project" value="TreeGrafter"/>
</dbReference>
<keyword evidence="6" id="KW-0808">Transferase</keyword>
<dbReference type="InterPro" id="IPR017441">
    <property type="entry name" value="Protein_kinase_ATP_BS"/>
</dbReference>
<evidence type="ECO:0000313" key="7">
    <source>
        <dbReference type="Proteomes" id="UP000326924"/>
    </source>
</evidence>
<accession>A0A5J5FC02</accession>
<feature type="compositionally biased region" description="Polar residues" evidence="4">
    <location>
        <begin position="98"/>
        <end position="117"/>
    </location>
</feature>
<dbReference type="GO" id="GO:0004674">
    <property type="term" value="F:protein serine/threonine kinase activity"/>
    <property type="evidence" value="ECO:0007669"/>
    <property type="project" value="TreeGrafter"/>
</dbReference>
<dbReference type="PANTHER" id="PTHR24346">
    <property type="entry name" value="MAP/MICROTUBULE AFFINITY-REGULATING KINASE"/>
    <property type="match status" value="1"/>
</dbReference>
<feature type="region of interest" description="Disordered" evidence="4">
    <location>
        <begin position="188"/>
        <end position="213"/>
    </location>
</feature>
<dbReference type="InterPro" id="IPR008271">
    <property type="entry name" value="Ser/Thr_kinase_AS"/>
</dbReference>
<reference evidence="6 7" key="1">
    <citation type="submission" date="2019-09" db="EMBL/GenBank/DDBJ databases">
        <title>Draft genome of the ectomycorrhizal ascomycete Sphaerosporella brunnea.</title>
        <authorList>
            <consortium name="DOE Joint Genome Institute"/>
            <person name="Benucci G.M."/>
            <person name="Marozzi G."/>
            <person name="Antonielli L."/>
            <person name="Sanchez S."/>
            <person name="Marco P."/>
            <person name="Wang X."/>
            <person name="Falini L.B."/>
            <person name="Barry K."/>
            <person name="Haridas S."/>
            <person name="Lipzen A."/>
            <person name="Labutti K."/>
            <person name="Grigoriev I.V."/>
            <person name="Murat C."/>
            <person name="Martin F."/>
            <person name="Albertini E."/>
            <person name="Donnini D."/>
            <person name="Bonito G."/>
        </authorList>
    </citation>
    <scope>NUCLEOTIDE SEQUENCE [LARGE SCALE GENOMIC DNA]</scope>
    <source>
        <strain evidence="6 7">Sb_GMNB300</strain>
    </source>
</reference>
<feature type="compositionally biased region" description="Low complexity" evidence="4">
    <location>
        <begin position="29"/>
        <end position="39"/>
    </location>
</feature>
<dbReference type="PROSITE" id="PS00108">
    <property type="entry name" value="PROTEIN_KINASE_ST"/>
    <property type="match status" value="1"/>
</dbReference>